<dbReference type="EC" id="4.6.1.2" evidence="2"/>
<evidence type="ECO:0000313" key="14">
    <source>
        <dbReference type="EMBL" id="KAJ8320157.1"/>
    </source>
</evidence>
<dbReference type="EMBL" id="JARBDR010000141">
    <property type="protein sequence ID" value="KAJ8320157.1"/>
    <property type="molecule type" value="Genomic_DNA"/>
</dbReference>
<sequence length="247" mass="28105">MQYLEYIHKINEKLEKIILFAIDDEYAKAERSVMLTLVIFLVCFAMAPIVIKMLQKVTTRLQQVASDLSIKSENLEEERKRAQSLLHQMLPKQVATQLQLYQSVQAEYFEKATVYFCDVVGFTKLSARSSPIQVVNFLNSLYNLYDVCLDRYDVYKVETIGDAYMVVSGVPVSNGDDHVSEIALMSLDLMERSKEFLIPHLPDERLKMRMGFHTGPCAAGVVGSKMPRYCLFGDTVNTASRMESTSL</sequence>
<evidence type="ECO:0000256" key="9">
    <source>
        <dbReference type="ARBA" id="ARBA00023293"/>
    </source>
</evidence>
<evidence type="ECO:0000256" key="10">
    <source>
        <dbReference type="RuleBase" id="RU000405"/>
    </source>
</evidence>
<keyword evidence="9" id="KW-0141">cGMP biosynthesis</keyword>
<evidence type="ECO:0000259" key="13">
    <source>
        <dbReference type="PROSITE" id="PS50125"/>
    </source>
</evidence>
<dbReference type="InterPro" id="IPR018297">
    <property type="entry name" value="A/G_cyclase_CS"/>
</dbReference>
<dbReference type="PANTHER" id="PTHR11920">
    <property type="entry name" value="GUANYLYL CYCLASE"/>
    <property type="match status" value="1"/>
</dbReference>
<evidence type="ECO:0000256" key="3">
    <source>
        <dbReference type="ARBA" id="ARBA00022692"/>
    </source>
</evidence>
<dbReference type="InterPro" id="IPR029787">
    <property type="entry name" value="Nucleotide_cyclase"/>
</dbReference>
<comment type="caution">
    <text evidence="14">The sequence shown here is derived from an EMBL/GenBank/DDBJ whole genome shotgun (WGS) entry which is preliminary data.</text>
</comment>
<dbReference type="InterPro" id="IPR011645">
    <property type="entry name" value="HNOB_dom_associated"/>
</dbReference>
<dbReference type="PROSITE" id="PS50125">
    <property type="entry name" value="GUANYLATE_CYCLASE_2"/>
    <property type="match status" value="1"/>
</dbReference>
<keyword evidence="5" id="KW-0547">Nucleotide-binding</keyword>
<keyword evidence="3 12" id="KW-0812">Transmembrane</keyword>
<feature type="domain" description="Guanylate cyclase" evidence="13">
    <location>
        <begin position="113"/>
        <end position="243"/>
    </location>
</feature>
<keyword evidence="6 12" id="KW-1133">Transmembrane helix</keyword>
<dbReference type="Gene3D" id="6.10.250.780">
    <property type="match status" value="1"/>
</dbReference>
<reference evidence="14 15" key="1">
    <citation type="submission" date="2022-12" db="EMBL/GenBank/DDBJ databases">
        <title>Chromosome-level genome of Tegillarca granosa.</title>
        <authorList>
            <person name="Kim J."/>
        </authorList>
    </citation>
    <scope>NUCLEOTIDE SEQUENCE [LARGE SCALE GENOMIC DNA]</scope>
    <source>
        <strain evidence="14">Teg-2019</strain>
        <tissue evidence="14">Adductor muscle</tissue>
    </source>
</reference>
<dbReference type="SMART" id="SM00044">
    <property type="entry name" value="CYCc"/>
    <property type="match status" value="1"/>
</dbReference>
<keyword evidence="15" id="KW-1185">Reference proteome</keyword>
<dbReference type="CDD" id="cd07302">
    <property type="entry name" value="CHD"/>
    <property type="match status" value="1"/>
</dbReference>
<evidence type="ECO:0000256" key="6">
    <source>
        <dbReference type="ARBA" id="ARBA00022989"/>
    </source>
</evidence>
<evidence type="ECO:0000256" key="11">
    <source>
        <dbReference type="SAM" id="Coils"/>
    </source>
</evidence>
<comment type="similarity">
    <text evidence="10">Belongs to the adenylyl cyclase class-4/guanylyl cyclase family.</text>
</comment>
<organism evidence="14 15">
    <name type="scientific">Tegillarca granosa</name>
    <name type="common">Malaysian cockle</name>
    <name type="synonym">Anadara granosa</name>
    <dbReference type="NCBI Taxonomy" id="220873"/>
    <lineage>
        <taxon>Eukaryota</taxon>
        <taxon>Metazoa</taxon>
        <taxon>Spiralia</taxon>
        <taxon>Lophotrochozoa</taxon>
        <taxon>Mollusca</taxon>
        <taxon>Bivalvia</taxon>
        <taxon>Autobranchia</taxon>
        <taxon>Pteriomorphia</taxon>
        <taxon>Arcoida</taxon>
        <taxon>Arcoidea</taxon>
        <taxon>Arcidae</taxon>
        <taxon>Tegillarca</taxon>
    </lineage>
</organism>
<evidence type="ECO:0000256" key="4">
    <source>
        <dbReference type="ARBA" id="ARBA00022729"/>
    </source>
</evidence>
<evidence type="ECO:0000256" key="12">
    <source>
        <dbReference type="SAM" id="Phobius"/>
    </source>
</evidence>
<dbReference type="PANTHER" id="PTHR11920:SF499">
    <property type="entry name" value="GUANYLATE CYCLASE DOMAIN-CONTAINING PROTEIN"/>
    <property type="match status" value="1"/>
</dbReference>
<dbReference type="InterPro" id="IPR050401">
    <property type="entry name" value="Cyclic_nucleotide_synthase"/>
</dbReference>
<dbReference type="Gene3D" id="3.30.70.1230">
    <property type="entry name" value="Nucleotide cyclase"/>
    <property type="match status" value="1"/>
</dbReference>
<name>A0ABQ9FVZ8_TEGGR</name>
<dbReference type="InterPro" id="IPR001054">
    <property type="entry name" value="A/G_cyclase"/>
</dbReference>
<feature type="coiled-coil region" evidence="11">
    <location>
        <begin position="58"/>
        <end position="85"/>
    </location>
</feature>
<evidence type="ECO:0000313" key="15">
    <source>
        <dbReference type="Proteomes" id="UP001217089"/>
    </source>
</evidence>
<evidence type="ECO:0000256" key="1">
    <source>
        <dbReference type="ARBA" id="ARBA00004479"/>
    </source>
</evidence>
<feature type="transmembrane region" description="Helical" evidence="12">
    <location>
        <begin position="33"/>
        <end position="51"/>
    </location>
</feature>
<feature type="non-terminal residue" evidence="14">
    <location>
        <position position="247"/>
    </location>
</feature>
<protein>
    <recommendedName>
        <fullName evidence="2">guanylate cyclase</fullName>
        <ecNumber evidence="2">4.6.1.2</ecNumber>
    </recommendedName>
</protein>
<proteinExistence type="inferred from homology"/>
<evidence type="ECO:0000256" key="8">
    <source>
        <dbReference type="ARBA" id="ARBA00023239"/>
    </source>
</evidence>
<dbReference type="Pfam" id="PF07701">
    <property type="entry name" value="HNOBA"/>
    <property type="match status" value="1"/>
</dbReference>
<dbReference type="SUPFAM" id="SSF55073">
    <property type="entry name" value="Nucleotide cyclase"/>
    <property type="match status" value="1"/>
</dbReference>
<comment type="subcellular location">
    <subcellularLocation>
        <location evidence="1">Membrane</location>
        <topology evidence="1">Single-pass type I membrane protein</topology>
    </subcellularLocation>
</comment>
<keyword evidence="11" id="KW-0175">Coiled coil</keyword>
<dbReference type="Pfam" id="PF00211">
    <property type="entry name" value="Guanylate_cyc"/>
    <property type="match status" value="1"/>
</dbReference>
<dbReference type="Proteomes" id="UP001217089">
    <property type="component" value="Unassembled WGS sequence"/>
</dbReference>
<dbReference type="PROSITE" id="PS00452">
    <property type="entry name" value="GUANYLATE_CYCLASE_1"/>
    <property type="match status" value="1"/>
</dbReference>
<evidence type="ECO:0000256" key="5">
    <source>
        <dbReference type="ARBA" id="ARBA00022741"/>
    </source>
</evidence>
<evidence type="ECO:0000256" key="2">
    <source>
        <dbReference type="ARBA" id="ARBA00012202"/>
    </source>
</evidence>
<accession>A0ABQ9FVZ8</accession>
<keyword evidence="4" id="KW-0732">Signal</keyword>
<keyword evidence="7 12" id="KW-0472">Membrane</keyword>
<keyword evidence="8 10" id="KW-0456">Lyase</keyword>
<evidence type="ECO:0000256" key="7">
    <source>
        <dbReference type="ARBA" id="ARBA00023136"/>
    </source>
</evidence>
<gene>
    <name evidence="14" type="ORF">KUTeg_001744</name>
</gene>